<dbReference type="Proteomes" id="UP000007254">
    <property type="component" value="Chromosome"/>
</dbReference>
<dbReference type="STRING" id="869211.Spith_1601"/>
<feature type="domain" description="HEPN" evidence="1">
    <location>
        <begin position="10"/>
        <end position="125"/>
    </location>
</feature>
<dbReference type="RefSeq" id="WP_014625192.1">
    <property type="nucleotide sequence ID" value="NC_017583.1"/>
</dbReference>
<organism evidence="2 3">
    <name type="scientific">Winmispira thermophila (strain ATCC 700085 / DSM 6578 / Z-1203)</name>
    <name type="common">Spirochaeta thermophila</name>
    <dbReference type="NCBI Taxonomy" id="869211"/>
    <lineage>
        <taxon>Bacteria</taxon>
        <taxon>Pseudomonadati</taxon>
        <taxon>Spirochaetota</taxon>
        <taxon>Spirochaetia</taxon>
        <taxon>Winmispirales</taxon>
        <taxon>Winmispiraceae</taxon>
        <taxon>Winmispira</taxon>
    </lineage>
</organism>
<accession>G0GAW6</accession>
<evidence type="ECO:0000313" key="2">
    <source>
        <dbReference type="EMBL" id="AEJ61862.1"/>
    </source>
</evidence>
<dbReference type="KEGG" id="stq:Spith_1601"/>
<dbReference type="OrthoDB" id="9342724at2"/>
<reference evidence="2 3" key="1">
    <citation type="submission" date="2011-06" db="EMBL/GenBank/DDBJ databases">
        <title>The complete genome of Spirochaeta thermophila DSM 6578.</title>
        <authorList>
            <consortium name="US DOE Joint Genome Institute (JGI-PGF)"/>
            <person name="Lucas S."/>
            <person name="Lapidus A."/>
            <person name="Bruce D."/>
            <person name="Goodwin L."/>
            <person name="Pitluck S."/>
            <person name="Peters L."/>
            <person name="Kyrpides N."/>
            <person name="Mavromatis K."/>
            <person name="Ivanova N."/>
            <person name="Mikailova N."/>
            <person name="Pagani I."/>
            <person name="Chertkov O."/>
            <person name="Detter J.C."/>
            <person name="Tapia R."/>
            <person name="Han C."/>
            <person name="Land M."/>
            <person name="Hauser L."/>
            <person name="Markowitz V."/>
            <person name="Cheng J.-F."/>
            <person name="Hugenholtz P."/>
            <person name="Woyke T."/>
            <person name="Wu D."/>
            <person name="Spring S."/>
            <person name="Merkhoffer B."/>
            <person name="Schneider S."/>
            <person name="Klenk H.-P."/>
            <person name="Eisen J.A."/>
        </authorList>
    </citation>
    <scope>NUCLEOTIDE SEQUENCE [LARGE SCALE GENOMIC DNA]</scope>
    <source>
        <strain evidence="3">ATCC 700085 / DSM 6578 / Z-1203</strain>
    </source>
</reference>
<dbReference type="Gene3D" id="1.20.120.330">
    <property type="entry name" value="Nucleotidyltransferases domain 2"/>
    <property type="match status" value="1"/>
</dbReference>
<protein>
    <submittedName>
        <fullName evidence="2">HEPN domain protein</fullName>
    </submittedName>
</protein>
<dbReference type="Pfam" id="PF05168">
    <property type="entry name" value="HEPN"/>
    <property type="match status" value="1"/>
</dbReference>
<evidence type="ECO:0000259" key="1">
    <source>
        <dbReference type="PROSITE" id="PS50910"/>
    </source>
</evidence>
<dbReference type="EMBL" id="CP002903">
    <property type="protein sequence ID" value="AEJ61862.1"/>
    <property type="molecule type" value="Genomic_DNA"/>
</dbReference>
<dbReference type="HOGENOM" id="CLU_153285_0_0_12"/>
<dbReference type="PROSITE" id="PS50910">
    <property type="entry name" value="HEPN"/>
    <property type="match status" value="1"/>
</dbReference>
<name>G0GAW6_WINT7</name>
<sequence length="140" mass="16501">MRKELVQDYLMRARIRIRALEFFRSEGDHADVVREAQEVVELLLKALMMRMGLDVPKVHDVSRAMEVHRDLFPPLIREEMPFIRRLSRDLRKERELAFYGAHDWIPGQEYTDEDSARLLGEVRRLASLVEEAVRLLDEAG</sequence>
<dbReference type="SUPFAM" id="SSF81593">
    <property type="entry name" value="Nucleotidyltransferase substrate binding subunit/domain"/>
    <property type="match status" value="1"/>
</dbReference>
<dbReference type="AlphaFoldDB" id="G0GAW6"/>
<keyword evidence="3" id="KW-1185">Reference proteome</keyword>
<gene>
    <name evidence="2" type="ordered locus">Spith_1601</name>
</gene>
<proteinExistence type="predicted"/>
<evidence type="ECO:0000313" key="3">
    <source>
        <dbReference type="Proteomes" id="UP000007254"/>
    </source>
</evidence>
<dbReference type="InterPro" id="IPR007842">
    <property type="entry name" value="HEPN_dom"/>
</dbReference>